<evidence type="ECO:0000313" key="11">
    <source>
        <dbReference type="EMBL" id="HAE95294.1"/>
    </source>
</evidence>
<feature type="domain" description="ABC-2 type transporter transmembrane" evidence="10">
    <location>
        <begin position="3"/>
        <end position="154"/>
    </location>
</feature>
<dbReference type="GO" id="GO:0015920">
    <property type="term" value="P:lipopolysaccharide transport"/>
    <property type="evidence" value="ECO:0007669"/>
    <property type="project" value="TreeGrafter"/>
</dbReference>
<proteinExistence type="inferred from homology"/>
<gene>
    <name evidence="11" type="ORF">DCG65_12095</name>
</gene>
<evidence type="ECO:0000256" key="2">
    <source>
        <dbReference type="ARBA" id="ARBA00007783"/>
    </source>
</evidence>
<dbReference type="GO" id="GO:0005886">
    <property type="term" value="C:plasma membrane"/>
    <property type="evidence" value="ECO:0007669"/>
    <property type="project" value="UniProtKB-SubCell"/>
</dbReference>
<dbReference type="GO" id="GO:0140359">
    <property type="term" value="F:ABC-type transporter activity"/>
    <property type="evidence" value="ECO:0007669"/>
    <property type="project" value="InterPro"/>
</dbReference>
<keyword evidence="8 9" id="KW-0472">Membrane</keyword>
<dbReference type="PANTHER" id="PTHR30413">
    <property type="entry name" value="INNER MEMBRANE TRANSPORT PERMEASE"/>
    <property type="match status" value="1"/>
</dbReference>
<accession>A0A3B9L3A0</accession>
<dbReference type="GO" id="GO:0015774">
    <property type="term" value="P:polysaccharide transport"/>
    <property type="evidence" value="ECO:0007669"/>
    <property type="project" value="UniProtKB-KW"/>
</dbReference>
<evidence type="ECO:0000256" key="7">
    <source>
        <dbReference type="ARBA" id="ARBA00023047"/>
    </source>
</evidence>
<evidence type="ECO:0000256" key="8">
    <source>
        <dbReference type="ARBA" id="ARBA00023136"/>
    </source>
</evidence>
<dbReference type="Proteomes" id="UP000259173">
    <property type="component" value="Unassembled WGS sequence"/>
</dbReference>
<evidence type="ECO:0000256" key="9">
    <source>
        <dbReference type="SAM" id="Phobius"/>
    </source>
</evidence>
<organism evidence="11 12">
    <name type="scientific">Hyphomonas atlantica</name>
    <dbReference type="NCBI Taxonomy" id="1280948"/>
    <lineage>
        <taxon>Bacteria</taxon>
        <taxon>Pseudomonadati</taxon>
        <taxon>Pseudomonadota</taxon>
        <taxon>Alphaproteobacteria</taxon>
        <taxon>Hyphomonadales</taxon>
        <taxon>Hyphomonadaceae</taxon>
        <taxon>Hyphomonas</taxon>
    </lineage>
</organism>
<keyword evidence="4" id="KW-1003">Cell membrane</keyword>
<keyword evidence="7" id="KW-0762">Sugar transport</keyword>
<sequence>YLPYVALGMMIWGLINGFVTESISTFSGMSSVFTQIKIPMSVFPLTLTGRLMLTFFYRALVVVAILLLGDRMITFVDIATSVMGVVIIAWAGFWTAILFGILGARFRDFGQLINAFMTFAFFMTPVFWEASRLGQFSFVAHANPLYHFLNIARGPLIGSSDVALSFLVAGAISVILPMVALVMFAKFRHRIVYWC</sequence>
<feature type="transmembrane region" description="Helical" evidence="9">
    <location>
        <begin position="6"/>
        <end position="26"/>
    </location>
</feature>
<evidence type="ECO:0000256" key="5">
    <source>
        <dbReference type="ARBA" id="ARBA00022692"/>
    </source>
</evidence>
<evidence type="ECO:0000256" key="6">
    <source>
        <dbReference type="ARBA" id="ARBA00022989"/>
    </source>
</evidence>
<keyword evidence="7" id="KW-0625">Polysaccharide transport</keyword>
<evidence type="ECO:0000256" key="1">
    <source>
        <dbReference type="ARBA" id="ARBA00004651"/>
    </source>
</evidence>
<keyword evidence="5 9" id="KW-0812">Transmembrane</keyword>
<dbReference type="PANTHER" id="PTHR30413:SF10">
    <property type="entry name" value="CAPSULE POLYSACCHARIDE EXPORT INNER-MEMBRANE PROTEIN CTRC"/>
    <property type="match status" value="1"/>
</dbReference>
<feature type="transmembrane region" description="Helical" evidence="9">
    <location>
        <begin position="162"/>
        <end position="184"/>
    </location>
</feature>
<feature type="transmembrane region" description="Helical" evidence="9">
    <location>
        <begin position="81"/>
        <end position="102"/>
    </location>
</feature>
<keyword evidence="3" id="KW-0813">Transport</keyword>
<comment type="caution">
    <text evidence="11">The sequence shown here is derived from an EMBL/GenBank/DDBJ whole genome shotgun (WGS) entry which is preliminary data.</text>
</comment>
<dbReference type="AlphaFoldDB" id="A0A3B9L3A0"/>
<evidence type="ECO:0000259" key="10">
    <source>
        <dbReference type="Pfam" id="PF01061"/>
    </source>
</evidence>
<feature type="transmembrane region" description="Helical" evidence="9">
    <location>
        <begin position="47"/>
        <end position="69"/>
    </location>
</feature>
<dbReference type="Pfam" id="PF01061">
    <property type="entry name" value="ABC2_membrane"/>
    <property type="match status" value="1"/>
</dbReference>
<reference evidence="11 12" key="1">
    <citation type="journal article" date="2018" name="Nat. Biotechnol.">
        <title>A standardized bacterial taxonomy based on genome phylogeny substantially revises the tree of life.</title>
        <authorList>
            <person name="Parks D.H."/>
            <person name="Chuvochina M."/>
            <person name="Waite D.W."/>
            <person name="Rinke C."/>
            <person name="Skarshewski A."/>
            <person name="Chaumeil P.A."/>
            <person name="Hugenholtz P."/>
        </authorList>
    </citation>
    <scope>NUCLEOTIDE SEQUENCE [LARGE SCALE GENOMIC DNA]</scope>
    <source>
        <strain evidence="11">UBA8557</strain>
    </source>
</reference>
<evidence type="ECO:0000256" key="3">
    <source>
        <dbReference type="ARBA" id="ARBA00022448"/>
    </source>
</evidence>
<name>A0A3B9L3A0_9PROT</name>
<feature type="non-terminal residue" evidence="11">
    <location>
        <position position="1"/>
    </location>
</feature>
<feature type="transmembrane region" description="Helical" evidence="9">
    <location>
        <begin position="109"/>
        <end position="128"/>
    </location>
</feature>
<dbReference type="EMBL" id="DMBR01000365">
    <property type="protein sequence ID" value="HAE95294.1"/>
    <property type="molecule type" value="Genomic_DNA"/>
</dbReference>
<protein>
    <recommendedName>
        <fullName evidence="10">ABC-2 type transporter transmembrane domain-containing protein</fullName>
    </recommendedName>
</protein>
<keyword evidence="6 9" id="KW-1133">Transmembrane helix</keyword>
<dbReference type="InterPro" id="IPR013525">
    <property type="entry name" value="ABC2_TM"/>
</dbReference>
<evidence type="ECO:0000313" key="12">
    <source>
        <dbReference type="Proteomes" id="UP000259173"/>
    </source>
</evidence>
<evidence type="ECO:0000256" key="4">
    <source>
        <dbReference type="ARBA" id="ARBA00022475"/>
    </source>
</evidence>
<comment type="similarity">
    <text evidence="2">Belongs to the ABC-2 integral membrane protein family.</text>
</comment>
<comment type="subcellular location">
    <subcellularLocation>
        <location evidence="1">Cell membrane</location>
        <topology evidence="1">Multi-pass membrane protein</topology>
    </subcellularLocation>
</comment>